<accession>A0A077ZQ98</accession>
<keyword evidence="1" id="KW-0809">Transit peptide</keyword>
<reference evidence="4 5" key="1">
    <citation type="submission" date="2014-06" db="EMBL/GenBank/DDBJ databases">
        <authorList>
            <person name="Swart Estienne"/>
        </authorList>
    </citation>
    <scope>NUCLEOTIDE SEQUENCE [LARGE SCALE GENOMIC DNA]</scope>
    <source>
        <strain evidence="4 5">130c</strain>
    </source>
</reference>
<evidence type="ECO:0000313" key="4">
    <source>
        <dbReference type="EMBL" id="CDW72087.1"/>
    </source>
</evidence>
<keyword evidence="1" id="KW-0496">Mitochondrion</keyword>
<evidence type="ECO:0000256" key="1">
    <source>
        <dbReference type="RuleBase" id="RU365079"/>
    </source>
</evidence>
<proteinExistence type="inferred from homology"/>
<dbReference type="GO" id="GO:0015031">
    <property type="term" value="P:protein transport"/>
    <property type="evidence" value="ECO:0007669"/>
    <property type="project" value="UniProtKB-KW"/>
</dbReference>
<comment type="similarity">
    <text evidence="1">Belongs to the TIM50 family.</text>
</comment>
<keyword evidence="5" id="KW-1185">Reference proteome</keyword>
<dbReference type="PROSITE" id="PS50969">
    <property type="entry name" value="FCP1"/>
    <property type="match status" value="1"/>
</dbReference>
<dbReference type="InterPro" id="IPR050365">
    <property type="entry name" value="TIM50"/>
</dbReference>
<dbReference type="InterPro" id="IPR036412">
    <property type="entry name" value="HAD-like_sf"/>
</dbReference>
<evidence type="ECO:0000259" key="3">
    <source>
        <dbReference type="PROSITE" id="PS50969"/>
    </source>
</evidence>
<feature type="domain" description="FCP1 homology" evidence="3">
    <location>
        <begin position="386"/>
        <end position="552"/>
    </location>
</feature>
<name>A0A077ZQ98_STYLE</name>
<organism evidence="4 5">
    <name type="scientific">Stylonychia lemnae</name>
    <name type="common">Ciliate</name>
    <dbReference type="NCBI Taxonomy" id="5949"/>
    <lineage>
        <taxon>Eukaryota</taxon>
        <taxon>Sar</taxon>
        <taxon>Alveolata</taxon>
        <taxon>Ciliophora</taxon>
        <taxon>Intramacronucleata</taxon>
        <taxon>Spirotrichea</taxon>
        <taxon>Stichotrichia</taxon>
        <taxon>Sporadotrichida</taxon>
        <taxon>Oxytrichidae</taxon>
        <taxon>Stylonychinae</taxon>
        <taxon>Stylonychia</taxon>
    </lineage>
</organism>
<evidence type="ECO:0000313" key="5">
    <source>
        <dbReference type="Proteomes" id="UP000039865"/>
    </source>
</evidence>
<gene>
    <name evidence="4" type="primary">Contig13977.g14913</name>
    <name evidence="4" type="ORF">STYLEM_1041</name>
</gene>
<dbReference type="AlphaFoldDB" id="A0A077ZQ98"/>
<dbReference type="SUPFAM" id="SSF56784">
    <property type="entry name" value="HAD-like"/>
    <property type="match status" value="1"/>
</dbReference>
<comment type="subunit">
    <text evidence="1">Component of the TIM23 complex.</text>
</comment>
<sequence length="568" mass="65818">MSLLDKLDALQISILKEELEEGRLPSIEQSLLQDPDEQKYPVATDQIVETHIVIKQRKTQLGSNDETSKASKQRENGILDSSQDRSLQGPTLQRIDKDKSVLVKLPLKQQKRTQKIRKDEKEANKTPKNTFSHYEFTKNNPYSTQNNISDNQSPQKLQRAQSNDFGIKINHNKKRKKGKDRNRISGGGEKIKIDKCKLKRVKSNFNESNDKLLNFGIERNGSSFSLDSNNSAFKKSCLPNEQRKTFRRSSLSGTKVRFNQEVGPYKEQDEEAKIDENRRKYKKGSNNAHSDILIHLQVQLRPKKMAYIKKTDPVGYMPYHRLFLSDKNQQKIYLTSIHNCRSIQQTLKEGLKESKLNILKQKLTKVAKTTQYNQNMNIQQLKNEIKQQSKKTIVFNLEQTILQVILRDVELSGYDASAYVNLFGKNSFKLYLSYRPYLKEMLGELKDDFELILMGTKDQQYVEKIAATLQKDEQYFDFLINKEMLYTHPDLGHHTLDLNILLGSRDLKDIIVVSHSCERHLFQYGNGVPVRDYSGCKKDLSFFALTKYLKSFKDVIDVRTKIAEDFGL</sequence>
<feature type="compositionally biased region" description="Basic and acidic residues" evidence="2">
    <location>
        <begin position="116"/>
        <end position="125"/>
    </location>
</feature>
<dbReference type="EMBL" id="CCKQ01000998">
    <property type="protein sequence ID" value="CDW72087.1"/>
    <property type="molecule type" value="Genomic_DNA"/>
</dbReference>
<comment type="function">
    <text evidence="1">Essential component of the TIM23 complex, a complex that mediates the translocation of transit peptide-containing proteins across the mitochondrial inner membrane.</text>
</comment>
<dbReference type="InterPro" id="IPR004274">
    <property type="entry name" value="FCP1_dom"/>
</dbReference>
<dbReference type="InterPro" id="IPR023214">
    <property type="entry name" value="HAD_sf"/>
</dbReference>
<feature type="compositionally biased region" description="Polar residues" evidence="2">
    <location>
        <begin position="126"/>
        <end position="164"/>
    </location>
</feature>
<dbReference type="SMART" id="SM00577">
    <property type="entry name" value="CPDc"/>
    <property type="match status" value="1"/>
</dbReference>
<comment type="subcellular location">
    <subcellularLocation>
        <location evidence="1">Mitochondrion inner membrane</location>
        <topology evidence="1">Single-pass membrane protein</topology>
    </subcellularLocation>
</comment>
<feature type="region of interest" description="Disordered" evidence="2">
    <location>
        <begin position="58"/>
        <end position="188"/>
    </location>
</feature>
<dbReference type="Gene3D" id="3.40.50.1000">
    <property type="entry name" value="HAD superfamily/HAD-like"/>
    <property type="match status" value="1"/>
</dbReference>
<keyword evidence="1" id="KW-0811">Translocation</keyword>
<dbReference type="InParanoid" id="A0A077ZQ98"/>
<feature type="compositionally biased region" description="Basic and acidic residues" evidence="2">
    <location>
        <begin position="66"/>
        <end position="77"/>
    </location>
</feature>
<evidence type="ECO:0000256" key="2">
    <source>
        <dbReference type="SAM" id="MobiDB-lite"/>
    </source>
</evidence>
<dbReference type="PANTHER" id="PTHR12210">
    <property type="entry name" value="DULLARD PROTEIN PHOSPHATASE"/>
    <property type="match status" value="1"/>
</dbReference>
<dbReference type="GO" id="GO:0005744">
    <property type="term" value="C:TIM23 mitochondrial import inner membrane translocase complex"/>
    <property type="evidence" value="ECO:0007669"/>
    <property type="project" value="UniProtKB-UniRule"/>
</dbReference>
<protein>
    <recommendedName>
        <fullName evidence="1">Mitochondrial import inner membrane translocase subunit TIM50</fullName>
    </recommendedName>
</protein>
<keyword evidence="1" id="KW-0653">Protein transport</keyword>
<dbReference type="Pfam" id="PF03031">
    <property type="entry name" value="NIF"/>
    <property type="match status" value="1"/>
</dbReference>
<keyword evidence="1" id="KW-0813">Transport</keyword>
<feature type="compositionally biased region" description="Basic residues" evidence="2">
    <location>
        <begin position="170"/>
        <end position="180"/>
    </location>
</feature>
<dbReference type="Proteomes" id="UP000039865">
    <property type="component" value="Unassembled WGS sequence"/>
</dbReference>
<feature type="compositionally biased region" description="Polar residues" evidence="2">
    <location>
        <begin position="79"/>
        <end position="91"/>
    </location>
</feature>
<dbReference type="OrthoDB" id="326756at2759"/>